<sequence>MNFDGIVNVSVRLSWQFVGDITLDHEGNLNFPPTGHLADRGHVYRLTGRRSIKLQGSHDQQSRWWLYIGQTRNIQTRMNKYRNPGPGQATNLRVNNALRRELEQRTQVALFIARDIEIKIGSQWTGIDTDSTVQRTLAESAALTHYYKTENLLDVDSLNKGLDDSVDREFKDIPWP</sequence>
<evidence type="ECO:0008006" key="3">
    <source>
        <dbReference type="Google" id="ProtNLM"/>
    </source>
</evidence>
<keyword evidence="2" id="KW-1185">Reference proteome</keyword>
<organism evidence="1 2">
    <name type="scientific">Actinomadura miaoliensis</name>
    <dbReference type="NCBI Taxonomy" id="430685"/>
    <lineage>
        <taxon>Bacteria</taxon>
        <taxon>Bacillati</taxon>
        <taxon>Actinomycetota</taxon>
        <taxon>Actinomycetes</taxon>
        <taxon>Streptosporangiales</taxon>
        <taxon>Thermomonosporaceae</taxon>
        <taxon>Actinomadura</taxon>
    </lineage>
</organism>
<reference evidence="2" key="1">
    <citation type="journal article" date="2019" name="Int. J. Syst. Evol. Microbiol.">
        <title>The Global Catalogue of Microorganisms (GCM) 10K type strain sequencing project: providing services to taxonomists for standard genome sequencing and annotation.</title>
        <authorList>
            <consortium name="The Broad Institute Genomics Platform"/>
            <consortium name="The Broad Institute Genome Sequencing Center for Infectious Disease"/>
            <person name="Wu L."/>
            <person name="Ma J."/>
        </authorList>
    </citation>
    <scope>NUCLEOTIDE SEQUENCE [LARGE SCALE GENOMIC DNA]</scope>
    <source>
        <strain evidence="2">JCM 16702</strain>
    </source>
</reference>
<name>A0ABP7WTL1_9ACTN</name>
<accession>A0ABP7WTL1</accession>
<dbReference type="Proteomes" id="UP001500683">
    <property type="component" value="Unassembled WGS sequence"/>
</dbReference>
<gene>
    <name evidence="1" type="ORF">GCM10022214_70420</name>
</gene>
<evidence type="ECO:0000313" key="2">
    <source>
        <dbReference type="Proteomes" id="UP001500683"/>
    </source>
</evidence>
<dbReference type="RefSeq" id="WP_344956222.1">
    <property type="nucleotide sequence ID" value="NZ_BAAAZG010000055.1"/>
</dbReference>
<protein>
    <recommendedName>
        <fullName evidence="3">DUF4376 domain-containing protein</fullName>
    </recommendedName>
</protein>
<comment type="caution">
    <text evidence="1">The sequence shown here is derived from an EMBL/GenBank/DDBJ whole genome shotgun (WGS) entry which is preliminary data.</text>
</comment>
<evidence type="ECO:0000313" key="1">
    <source>
        <dbReference type="EMBL" id="GAA4096603.1"/>
    </source>
</evidence>
<dbReference type="EMBL" id="BAAAZG010000055">
    <property type="protein sequence ID" value="GAA4096603.1"/>
    <property type="molecule type" value="Genomic_DNA"/>
</dbReference>
<proteinExistence type="predicted"/>